<dbReference type="EMBL" id="JAAMPU010000108">
    <property type="protein sequence ID" value="NMH29273.1"/>
    <property type="molecule type" value="Genomic_DNA"/>
</dbReference>
<evidence type="ECO:0000313" key="3">
    <source>
        <dbReference type="Proteomes" id="UP000712080"/>
    </source>
</evidence>
<name>A0A972FVB5_9FLAO</name>
<reference evidence="2" key="1">
    <citation type="submission" date="2020-02" db="EMBL/GenBank/DDBJ databases">
        <title>Flavobacterium sp. genome.</title>
        <authorList>
            <person name="Jung H.S."/>
            <person name="Baek J.H."/>
            <person name="Jeon C.O."/>
        </authorList>
    </citation>
    <scope>NUCLEOTIDE SEQUENCE</scope>
    <source>
        <strain evidence="2">SE-s28</strain>
    </source>
</reference>
<protein>
    <submittedName>
        <fullName evidence="2">Uncharacterized protein</fullName>
    </submittedName>
</protein>
<accession>A0A972FVB5</accession>
<keyword evidence="1" id="KW-1133">Transmembrane helix</keyword>
<dbReference type="RefSeq" id="WP_169528375.1">
    <property type="nucleotide sequence ID" value="NZ_JAAMPU010000108.1"/>
</dbReference>
<dbReference type="Proteomes" id="UP000712080">
    <property type="component" value="Unassembled WGS sequence"/>
</dbReference>
<feature type="transmembrane region" description="Helical" evidence="1">
    <location>
        <begin position="74"/>
        <end position="94"/>
    </location>
</feature>
<sequence length="212" mass="24809">MFQIFGKLQMAIADLMLSGINRKYFHFEIRDGVFIAKNNSRNSYFSILFFFVMAVMPLNIIQAFADKPIVNLEFLIYFGLVVPIFGIIGLRKFLWLIRGKEQIIIDGKQLTHQKSGTFLTKKKVYDLSQIRNVRDIKNPTHYLGYATDELNKYVLQGLQKQRIIRAIMWLMTIGQIGFTYKNQKVRLFNQLDDSQIAFIIRELEKRLDANQG</sequence>
<dbReference type="AlphaFoldDB" id="A0A972FVB5"/>
<keyword evidence="1" id="KW-0812">Transmembrane</keyword>
<evidence type="ECO:0000313" key="2">
    <source>
        <dbReference type="EMBL" id="NMH29273.1"/>
    </source>
</evidence>
<keyword evidence="1" id="KW-0472">Membrane</keyword>
<keyword evidence="3" id="KW-1185">Reference proteome</keyword>
<organism evidence="2 3">
    <name type="scientific">Flavobacterium silvaticum</name>
    <dbReference type="NCBI Taxonomy" id="1852020"/>
    <lineage>
        <taxon>Bacteria</taxon>
        <taxon>Pseudomonadati</taxon>
        <taxon>Bacteroidota</taxon>
        <taxon>Flavobacteriia</taxon>
        <taxon>Flavobacteriales</taxon>
        <taxon>Flavobacteriaceae</taxon>
        <taxon>Flavobacterium</taxon>
    </lineage>
</organism>
<proteinExistence type="predicted"/>
<comment type="caution">
    <text evidence="2">The sequence shown here is derived from an EMBL/GenBank/DDBJ whole genome shotgun (WGS) entry which is preliminary data.</text>
</comment>
<evidence type="ECO:0000256" key="1">
    <source>
        <dbReference type="SAM" id="Phobius"/>
    </source>
</evidence>
<feature type="transmembrane region" description="Helical" evidence="1">
    <location>
        <begin position="44"/>
        <end position="62"/>
    </location>
</feature>
<gene>
    <name evidence="2" type="ORF">G6047_14635</name>
</gene>